<organism evidence="2">
    <name type="scientific">groundwater metagenome</name>
    <dbReference type="NCBI Taxonomy" id="717931"/>
    <lineage>
        <taxon>unclassified sequences</taxon>
        <taxon>metagenomes</taxon>
        <taxon>ecological metagenomes</taxon>
    </lineage>
</organism>
<proteinExistence type="predicted"/>
<reference evidence="2" key="1">
    <citation type="submission" date="2014-09" db="EMBL/GenBank/DDBJ databases">
        <authorList>
            <person name="Probst J Alexander"/>
        </authorList>
    </citation>
    <scope>NUCLEOTIDE SEQUENCE</scope>
</reference>
<sequence>MDAKRFVVQEHWASHHHFDFRLEMDNVLKSWAVPKGVPEKSGVKHLSIAVEDHALDYIDFEGEISEGYGAGTVKIFDKGEYELIERSEHSLIFELKGEVLKGKYKLMKFKEPNQYLLFMIK</sequence>
<gene>
    <name evidence="2" type="ORF">MSIBF_A1390025</name>
</gene>
<evidence type="ECO:0000313" key="2">
    <source>
        <dbReference type="EMBL" id="CEG11349.1"/>
    </source>
</evidence>
<dbReference type="GO" id="GO:0016874">
    <property type="term" value="F:ligase activity"/>
    <property type="evidence" value="ECO:0007669"/>
    <property type="project" value="UniProtKB-KW"/>
</dbReference>
<keyword evidence="2" id="KW-0436">Ligase</keyword>
<dbReference type="PANTHER" id="PTHR39465:SF1">
    <property type="entry name" value="DNA LIGASE D 3'-PHOSPHOESTERASE DOMAIN-CONTAINING PROTEIN"/>
    <property type="match status" value="1"/>
</dbReference>
<dbReference type="Pfam" id="PF13298">
    <property type="entry name" value="LigD_N"/>
    <property type="match status" value="1"/>
</dbReference>
<dbReference type="AlphaFoldDB" id="A0A098E775"/>
<feature type="domain" description="DNA ligase D 3'-phosphoesterase" evidence="1">
    <location>
        <begin position="9"/>
        <end position="108"/>
    </location>
</feature>
<dbReference type="InterPro" id="IPR014144">
    <property type="entry name" value="LigD_PE_domain"/>
</dbReference>
<name>A0A098E775_9ZZZZ</name>
<accession>A0A098E775</accession>
<dbReference type="EMBL" id="CCXY01000045">
    <property type="protein sequence ID" value="CEG11349.1"/>
    <property type="molecule type" value="Genomic_DNA"/>
</dbReference>
<evidence type="ECO:0000259" key="1">
    <source>
        <dbReference type="Pfam" id="PF13298"/>
    </source>
</evidence>
<dbReference type="PANTHER" id="PTHR39465">
    <property type="entry name" value="DNA LIGASE D, 3'-PHOSPHOESTERASE DOMAIN"/>
    <property type="match status" value="1"/>
</dbReference>
<protein>
    <submittedName>
        <fullName evidence="2">DNA ligase D, 3'-phosphoesterase domain protein</fullName>
    </submittedName>
</protein>